<accession>A0ABQ6LKM2</accession>
<name>A0ABQ6LKM2_9RHOB</name>
<dbReference type="PANTHER" id="PTHR39338:SF6">
    <property type="entry name" value="BLL5662 PROTEIN"/>
    <property type="match status" value="1"/>
</dbReference>
<dbReference type="InterPro" id="IPR008912">
    <property type="entry name" value="Uncharacterised_CoxE"/>
</dbReference>
<dbReference type="RefSeq" id="WP_285671582.1">
    <property type="nucleotide sequence ID" value="NZ_BSYI01000013.1"/>
</dbReference>
<dbReference type="CDD" id="cd00198">
    <property type="entry name" value="vWFA"/>
    <property type="match status" value="1"/>
</dbReference>
<proteinExistence type="predicted"/>
<organism evidence="3 4">
    <name type="scientific">Paralimibaculum aggregatum</name>
    <dbReference type="NCBI Taxonomy" id="3036245"/>
    <lineage>
        <taxon>Bacteria</taxon>
        <taxon>Pseudomonadati</taxon>
        <taxon>Pseudomonadota</taxon>
        <taxon>Alphaproteobacteria</taxon>
        <taxon>Rhodobacterales</taxon>
        <taxon>Paracoccaceae</taxon>
        <taxon>Paralimibaculum</taxon>
    </lineage>
</organism>
<dbReference type="EMBL" id="BSYI01000013">
    <property type="protein sequence ID" value="GMG82790.1"/>
    <property type="molecule type" value="Genomic_DNA"/>
</dbReference>
<gene>
    <name evidence="3" type="ORF">LNKW23_20030</name>
</gene>
<dbReference type="SUPFAM" id="SSF53300">
    <property type="entry name" value="vWA-like"/>
    <property type="match status" value="1"/>
</dbReference>
<dbReference type="InterPro" id="IPR011195">
    <property type="entry name" value="UCP010256"/>
</dbReference>
<dbReference type="InterPro" id="IPR036465">
    <property type="entry name" value="vWFA_dom_sf"/>
</dbReference>
<dbReference type="PANTHER" id="PTHR39338">
    <property type="entry name" value="BLL5662 PROTEIN-RELATED"/>
    <property type="match status" value="1"/>
</dbReference>
<feature type="domain" description="VWFA" evidence="2">
    <location>
        <begin position="195"/>
        <end position="356"/>
    </location>
</feature>
<reference evidence="3 4" key="1">
    <citation type="submission" date="2023-04" db="EMBL/GenBank/DDBJ databases">
        <title>Marinoamorphus aggregata gen. nov., sp. Nov., isolate from tissue of brittle star Ophioplocus japonicus.</title>
        <authorList>
            <person name="Kawano K."/>
            <person name="Sawayama S."/>
            <person name="Nakagawa S."/>
        </authorList>
    </citation>
    <scope>NUCLEOTIDE SEQUENCE [LARGE SCALE GENOMIC DNA]</scope>
    <source>
        <strain evidence="3 4">NKW23</strain>
    </source>
</reference>
<sequence length="370" mass="39946">MSVAPLPRALRPLTGFAAVLRAHGFAVAPEQTEGFVAAVGLLGPTHVEDLRRAGHALLAPPPERHAEFDALFDTHFLGRIVAAQATAEEDDEAMELREDQPGTVDLPEPDELRETGAEATTAETLSARSFAPLGEDALLRRFAREARTRLPQRIGRRRRPVRRGRLLDMRRALRQAVRHDGEVVALPRRARRPVQRRVCLLIDISGSMKAGTESALRLAHALVQAGDRVEVFTLGTRLTRLTRALRLKNREAALARAGTLAADWDGGTRLGDALGAFLAVPRFASFARGAAVVVLSDGLERGGPEAMIAAVARLSRLAWRLDWLTPLAADPNFVPRTAALSGALPHIDRLGDGSSIGAIAARLLSLGRTD</sequence>
<comment type="caution">
    <text evidence="3">The sequence shown here is derived from an EMBL/GenBank/DDBJ whole genome shotgun (WGS) entry which is preliminary data.</text>
</comment>
<feature type="region of interest" description="Disordered" evidence="1">
    <location>
        <begin position="88"/>
        <end position="110"/>
    </location>
</feature>
<dbReference type="SMART" id="SM00327">
    <property type="entry name" value="VWA"/>
    <property type="match status" value="1"/>
</dbReference>
<dbReference type="Gene3D" id="3.40.50.410">
    <property type="entry name" value="von Willebrand factor, type A domain"/>
    <property type="match status" value="1"/>
</dbReference>
<protein>
    <submittedName>
        <fullName evidence="3">VWA domain-containing protein</fullName>
    </submittedName>
</protein>
<evidence type="ECO:0000313" key="3">
    <source>
        <dbReference type="EMBL" id="GMG82790.1"/>
    </source>
</evidence>
<evidence type="ECO:0000256" key="1">
    <source>
        <dbReference type="SAM" id="MobiDB-lite"/>
    </source>
</evidence>
<dbReference type="Pfam" id="PF05762">
    <property type="entry name" value="VWA_CoxE"/>
    <property type="match status" value="1"/>
</dbReference>
<keyword evidence="4" id="KW-1185">Reference proteome</keyword>
<dbReference type="Proteomes" id="UP001239909">
    <property type="component" value="Unassembled WGS sequence"/>
</dbReference>
<evidence type="ECO:0000259" key="2">
    <source>
        <dbReference type="SMART" id="SM00327"/>
    </source>
</evidence>
<evidence type="ECO:0000313" key="4">
    <source>
        <dbReference type="Proteomes" id="UP001239909"/>
    </source>
</evidence>
<dbReference type="InterPro" id="IPR002035">
    <property type="entry name" value="VWF_A"/>
</dbReference>
<dbReference type="PIRSF" id="PIRSF010256">
    <property type="entry name" value="CoxE_vWa"/>
    <property type="match status" value="1"/>
</dbReference>